<organism evidence="3 4">
    <name type="scientific">Gibberella fujikuroi (strain CBS 195.34 / IMI 58289 / NRRL A-6831)</name>
    <name type="common">Bakanae and foot rot disease fungus</name>
    <name type="synonym">Fusarium fujikuroi</name>
    <dbReference type="NCBI Taxonomy" id="1279085"/>
    <lineage>
        <taxon>Eukaryota</taxon>
        <taxon>Fungi</taxon>
        <taxon>Dikarya</taxon>
        <taxon>Ascomycota</taxon>
        <taxon>Pezizomycotina</taxon>
        <taxon>Sordariomycetes</taxon>
        <taxon>Hypocreomycetidae</taxon>
        <taxon>Hypocreales</taxon>
        <taxon>Nectriaceae</taxon>
        <taxon>Fusarium</taxon>
        <taxon>Fusarium fujikuroi species complex</taxon>
    </lineage>
</organism>
<sequence>MSSAPPRIGDTGNSSKRQRVDEHDPPENKDAVRIAILADENKALTDEVSRLKQALEEAKNAISAGNQAEDALKVEINELKSAEERAKAEMQSMRLALAEAANVETRQRYLLELVEKHNYEIKIPATGHTQVMRHFKPLVASDKEEDVNRLLDFIYFGLPGNWYCFREIREKGTRGVTWLKASEIKTDCPHHGKTCKIMVYKSQNAPKYQMIFQRFRPLGS</sequence>
<gene>
    <name evidence="3" type="ORF">FFUJ_13039</name>
</gene>
<dbReference type="HOGENOM" id="CLU_1277654_0_0_1"/>
<evidence type="ECO:0000313" key="4">
    <source>
        <dbReference type="Proteomes" id="UP000016800"/>
    </source>
</evidence>
<feature type="coiled-coil region" evidence="1">
    <location>
        <begin position="34"/>
        <end position="99"/>
    </location>
</feature>
<name>S0DWJ3_GIBF5</name>
<evidence type="ECO:0000313" key="3">
    <source>
        <dbReference type="EMBL" id="CCT66871.1"/>
    </source>
</evidence>
<dbReference type="EMBL" id="HF679026">
    <property type="protein sequence ID" value="CCT66871.1"/>
    <property type="molecule type" value="Genomic_DNA"/>
</dbReference>
<keyword evidence="4" id="KW-1185">Reference proteome</keyword>
<accession>S0DWJ3</accession>
<feature type="compositionally biased region" description="Basic and acidic residues" evidence="2">
    <location>
        <begin position="18"/>
        <end position="30"/>
    </location>
</feature>
<dbReference type="VEuPathDB" id="FungiDB:FFUJ_13039"/>
<dbReference type="Proteomes" id="UP000016800">
    <property type="component" value="Chromosome IV"/>
</dbReference>
<reference evidence="4" key="1">
    <citation type="journal article" date="2013" name="PLoS Pathog.">
        <title>Deciphering the cryptic genome: genome-wide analyses of the rice pathogen Fusarium fujikuroi reveal complex regulation of secondary metabolism and novel metabolites.</title>
        <authorList>
            <person name="Wiemann P."/>
            <person name="Sieber C.M."/>
            <person name="von Bargen K.W."/>
            <person name="Studt L."/>
            <person name="Niehaus E.M."/>
            <person name="Espino J.J."/>
            <person name="Huss K."/>
            <person name="Michielse C.B."/>
            <person name="Albermann S."/>
            <person name="Wagner D."/>
            <person name="Bergner S.V."/>
            <person name="Connolly L.R."/>
            <person name="Fischer A."/>
            <person name="Reuter G."/>
            <person name="Kleigrewe K."/>
            <person name="Bald T."/>
            <person name="Wingfield B.D."/>
            <person name="Ophir R."/>
            <person name="Freeman S."/>
            <person name="Hippler M."/>
            <person name="Smith K.M."/>
            <person name="Brown D.W."/>
            <person name="Proctor R.H."/>
            <person name="Munsterkotter M."/>
            <person name="Freitag M."/>
            <person name="Humpf H.U."/>
            <person name="Guldener U."/>
            <person name="Tudzynski B."/>
        </authorList>
    </citation>
    <scope>NUCLEOTIDE SEQUENCE [LARGE SCALE GENOMIC DNA]</scope>
    <source>
        <strain evidence="4">CBS 195.34 / IMI 58289 / NRRL A-6831</strain>
    </source>
</reference>
<keyword evidence="1" id="KW-0175">Coiled coil</keyword>
<dbReference type="GeneID" id="35406495"/>
<evidence type="ECO:0000256" key="1">
    <source>
        <dbReference type="SAM" id="Coils"/>
    </source>
</evidence>
<dbReference type="AlphaFoldDB" id="S0DWJ3"/>
<protein>
    <submittedName>
        <fullName evidence="3">Uncharacterized protein</fullName>
    </submittedName>
</protein>
<evidence type="ECO:0000256" key="2">
    <source>
        <dbReference type="SAM" id="MobiDB-lite"/>
    </source>
</evidence>
<proteinExistence type="predicted"/>
<feature type="region of interest" description="Disordered" evidence="2">
    <location>
        <begin position="1"/>
        <end position="30"/>
    </location>
</feature>
<dbReference type="RefSeq" id="XP_023428952.1">
    <property type="nucleotide sequence ID" value="XM_023575678.1"/>
</dbReference>